<dbReference type="Pfam" id="PF13489">
    <property type="entry name" value="Methyltransf_23"/>
    <property type="match status" value="1"/>
</dbReference>
<gene>
    <name evidence="1" type="ORF">JI739_04460</name>
</gene>
<protein>
    <submittedName>
        <fullName evidence="1">Class I SAM-dependent methyltransferase</fullName>
    </submittedName>
</protein>
<keyword evidence="1" id="KW-0489">Methyltransferase</keyword>
<sequence length="262" mass="29445">MVGERLSPGRLYAYSDDFYAYQQRGSLRSANAIVPMLAVHLRPSSVLDVGCGAGAWCRSWIDHGVADTVGVDGSYVDRSKLLMDCRRFVARDVGADFHLGRTFDLAQCLEVAEHLKPAASETLVGNLVAHAPIVLFSAARPGQGGENHVNERPYAYWRDRFGERGYLLYDFVRPQLAGRRFVEPWYRFNTLLFVRQDLASRLPPSITRTRIDDRSPVPDRSPLPYRLRCAAMSLLAPDTVTRLAKAKHRLLLRSRALSSRQG</sequence>
<name>A0A936ZGU3_9BURK</name>
<dbReference type="GO" id="GO:0008168">
    <property type="term" value="F:methyltransferase activity"/>
    <property type="evidence" value="ECO:0007669"/>
    <property type="project" value="UniProtKB-KW"/>
</dbReference>
<proteinExistence type="predicted"/>
<organism evidence="1 2">
    <name type="scientific">Ramlibacter aurantiacus</name>
    <dbReference type="NCBI Taxonomy" id="2801330"/>
    <lineage>
        <taxon>Bacteria</taxon>
        <taxon>Pseudomonadati</taxon>
        <taxon>Pseudomonadota</taxon>
        <taxon>Betaproteobacteria</taxon>
        <taxon>Burkholderiales</taxon>
        <taxon>Comamonadaceae</taxon>
        <taxon>Ramlibacter</taxon>
    </lineage>
</organism>
<reference evidence="1" key="1">
    <citation type="submission" date="2021-01" db="EMBL/GenBank/DDBJ databases">
        <title>Ramlibacter sp. strain AW1 16S ribosomal RNA gene Genome sequencing and assembly.</title>
        <authorList>
            <person name="Kang M."/>
        </authorList>
    </citation>
    <scope>NUCLEOTIDE SEQUENCE</scope>
    <source>
        <strain evidence="1">AW1</strain>
    </source>
</reference>
<evidence type="ECO:0000313" key="2">
    <source>
        <dbReference type="Proteomes" id="UP000613011"/>
    </source>
</evidence>
<dbReference type="RefSeq" id="WP_201682611.1">
    <property type="nucleotide sequence ID" value="NZ_JAEQNA010000001.1"/>
</dbReference>
<accession>A0A936ZGU3</accession>
<keyword evidence="1" id="KW-0808">Transferase</keyword>
<dbReference type="Gene3D" id="3.40.50.150">
    <property type="entry name" value="Vaccinia Virus protein VP39"/>
    <property type="match status" value="1"/>
</dbReference>
<dbReference type="GO" id="GO:0032259">
    <property type="term" value="P:methylation"/>
    <property type="evidence" value="ECO:0007669"/>
    <property type="project" value="UniProtKB-KW"/>
</dbReference>
<dbReference type="InterPro" id="IPR029063">
    <property type="entry name" value="SAM-dependent_MTases_sf"/>
</dbReference>
<dbReference type="EMBL" id="JAEQNA010000001">
    <property type="protein sequence ID" value="MBL0419597.1"/>
    <property type="molecule type" value="Genomic_DNA"/>
</dbReference>
<dbReference type="AlphaFoldDB" id="A0A936ZGU3"/>
<dbReference type="Proteomes" id="UP000613011">
    <property type="component" value="Unassembled WGS sequence"/>
</dbReference>
<evidence type="ECO:0000313" key="1">
    <source>
        <dbReference type="EMBL" id="MBL0419597.1"/>
    </source>
</evidence>
<dbReference type="SUPFAM" id="SSF53335">
    <property type="entry name" value="S-adenosyl-L-methionine-dependent methyltransferases"/>
    <property type="match status" value="1"/>
</dbReference>
<keyword evidence="2" id="KW-1185">Reference proteome</keyword>
<comment type="caution">
    <text evidence="1">The sequence shown here is derived from an EMBL/GenBank/DDBJ whole genome shotgun (WGS) entry which is preliminary data.</text>
</comment>